<proteinExistence type="predicted"/>
<evidence type="ECO:0000259" key="1">
    <source>
        <dbReference type="Pfam" id="PF13186"/>
    </source>
</evidence>
<organism evidence="2 3">
    <name type="scientific">Mucisphaera calidilacus</name>
    <dbReference type="NCBI Taxonomy" id="2527982"/>
    <lineage>
        <taxon>Bacteria</taxon>
        <taxon>Pseudomonadati</taxon>
        <taxon>Planctomycetota</taxon>
        <taxon>Phycisphaerae</taxon>
        <taxon>Phycisphaerales</taxon>
        <taxon>Phycisphaeraceae</taxon>
        <taxon>Mucisphaera</taxon>
    </lineage>
</organism>
<dbReference type="OrthoDB" id="263063at2"/>
<dbReference type="SUPFAM" id="SSF102114">
    <property type="entry name" value="Radical SAM enzymes"/>
    <property type="match status" value="1"/>
</dbReference>
<evidence type="ECO:0000313" key="2">
    <source>
        <dbReference type="EMBL" id="QDU72912.1"/>
    </source>
</evidence>
<dbReference type="CDD" id="cd21109">
    <property type="entry name" value="SPASM"/>
    <property type="match status" value="1"/>
</dbReference>
<dbReference type="Proteomes" id="UP000320386">
    <property type="component" value="Chromosome"/>
</dbReference>
<reference evidence="2 3" key="1">
    <citation type="submission" date="2019-02" db="EMBL/GenBank/DDBJ databases">
        <title>Deep-cultivation of Planctomycetes and their phenomic and genomic characterization uncovers novel biology.</title>
        <authorList>
            <person name="Wiegand S."/>
            <person name="Jogler M."/>
            <person name="Boedeker C."/>
            <person name="Pinto D."/>
            <person name="Vollmers J."/>
            <person name="Rivas-Marin E."/>
            <person name="Kohn T."/>
            <person name="Peeters S.H."/>
            <person name="Heuer A."/>
            <person name="Rast P."/>
            <person name="Oberbeckmann S."/>
            <person name="Bunk B."/>
            <person name="Jeske O."/>
            <person name="Meyerdierks A."/>
            <person name="Storesund J.E."/>
            <person name="Kallscheuer N."/>
            <person name="Luecker S."/>
            <person name="Lage O.M."/>
            <person name="Pohl T."/>
            <person name="Merkel B.J."/>
            <person name="Hornburger P."/>
            <person name="Mueller R.-W."/>
            <person name="Bruemmer F."/>
            <person name="Labrenz M."/>
            <person name="Spormann A.M."/>
            <person name="Op den Camp H."/>
            <person name="Overmann J."/>
            <person name="Amann R."/>
            <person name="Jetten M.S.M."/>
            <person name="Mascher T."/>
            <person name="Medema M.H."/>
            <person name="Devos D.P."/>
            <person name="Kaster A.-K."/>
            <person name="Ovreas L."/>
            <person name="Rohde M."/>
            <person name="Galperin M.Y."/>
            <person name="Jogler C."/>
        </authorList>
    </citation>
    <scope>NUCLEOTIDE SEQUENCE [LARGE SCALE GENOMIC DNA]</scope>
    <source>
        <strain evidence="2 3">Pan265</strain>
    </source>
</reference>
<dbReference type="Gene3D" id="3.20.20.70">
    <property type="entry name" value="Aldolase class I"/>
    <property type="match status" value="1"/>
</dbReference>
<keyword evidence="3" id="KW-1185">Reference proteome</keyword>
<name>A0A518C113_9BACT</name>
<dbReference type="KEGG" id="mcad:Pan265_27880"/>
<dbReference type="AlphaFoldDB" id="A0A518C113"/>
<dbReference type="InterPro" id="IPR058240">
    <property type="entry name" value="rSAM_sf"/>
</dbReference>
<accession>A0A518C113</accession>
<dbReference type="InterPro" id="IPR013785">
    <property type="entry name" value="Aldolase_TIM"/>
</dbReference>
<evidence type="ECO:0000313" key="3">
    <source>
        <dbReference type="Proteomes" id="UP000320386"/>
    </source>
</evidence>
<sequence length="556" mass="59974">MTRVFALIPTDLEEGRLGHGRSLGDDLGGVSVLEQTVRRALRTEGVEGVVLVHPEGQEPLGVLSGEAAGRVTTFADADGLRDDQTARLVSARKWALGAWRGGLGFATAFDELLPPGALLRAAESVGADSALLVRGDWPLFDVGYAEALIRSHVASPEHLKVTLTQAPPGLGPLVLSRRVLGDMAEHAGWFGKILGYNTFAPSIDPIGREVTHPIASSVRDCARRFVYDTPESIGRLRGVAERLGGGLATADAQAVTDACRALESGDGGFWFSRLPQQVTVELTPRRPVSGPITPQAYVDFDRPDMDVDLAERVVGELGAAERGDVALMLGGLGDALLHPEWERVVRAADEAGVFGIGVETDLAGSWEEVAPLLDLPIDLVVVRFNADCSETYERVMGGDFTRVATNLKRLFEERGARRAADGRGSQVPWIVPRLVKTAETLRDMESFFERWLRASGYAILSPSCSGCGLMPELSPVPMEPPRRVACQQLGRRMSVLSDGRVALCDQDWLGRASLGDARADSLASIWARCAEPFAAHASGRYQELTICGSCREWHRP</sequence>
<dbReference type="EMBL" id="CP036280">
    <property type="protein sequence ID" value="QDU72912.1"/>
    <property type="molecule type" value="Genomic_DNA"/>
</dbReference>
<dbReference type="InterPro" id="IPR023885">
    <property type="entry name" value="4Fe4S-binding_SPASM_dom"/>
</dbReference>
<protein>
    <recommendedName>
        <fullName evidence="1">4Fe4S-binding SPASM domain-containing protein</fullName>
    </recommendedName>
</protein>
<dbReference type="Pfam" id="PF13186">
    <property type="entry name" value="SPASM"/>
    <property type="match status" value="1"/>
</dbReference>
<gene>
    <name evidence="2" type="ORF">Pan265_27880</name>
</gene>
<dbReference type="RefSeq" id="WP_145447059.1">
    <property type="nucleotide sequence ID" value="NZ_CP036280.1"/>
</dbReference>
<feature type="domain" description="4Fe4S-binding SPASM" evidence="1">
    <location>
        <begin position="486"/>
        <end position="550"/>
    </location>
</feature>